<evidence type="ECO:0000256" key="10">
    <source>
        <dbReference type="RuleBase" id="RU000589"/>
    </source>
</evidence>
<keyword evidence="8 10" id="KW-0063">Aspartyl esterase</keyword>
<dbReference type="CDD" id="cd15798">
    <property type="entry name" value="PMEI-like_3"/>
    <property type="match status" value="1"/>
</dbReference>
<dbReference type="Gene3D" id="1.20.140.40">
    <property type="entry name" value="Invertase/pectin methylesterase inhibitor family protein"/>
    <property type="match status" value="1"/>
</dbReference>
<comment type="pathway">
    <text evidence="2 10">Glycan metabolism; pectin degradation; 2-dehydro-3-deoxy-D-gluconate from pectin: step 1/5.</text>
</comment>
<dbReference type="GO" id="GO:0042545">
    <property type="term" value="P:cell wall modification"/>
    <property type="evidence" value="ECO:0007669"/>
    <property type="project" value="UniProtKB-UniRule"/>
</dbReference>
<dbReference type="GO" id="GO:0030599">
    <property type="term" value="F:pectinesterase activity"/>
    <property type="evidence" value="ECO:0007669"/>
    <property type="project" value="UniProtKB-UniRule"/>
</dbReference>
<dbReference type="AlphaFoldDB" id="A0A835HBP0"/>
<feature type="active site" evidence="9">
    <location>
        <position position="300"/>
    </location>
</feature>
<name>A0A835HBP0_9MAGN</name>
<dbReference type="SUPFAM" id="SSF51126">
    <property type="entry name" value="Pectin lyase-like"/>
    <property type="match status" value="1"/>
</dbReference>
<dbReference type="InterPro" id="IPR000070">
    <property type="entry name" value="Pectinesterase_cat"/>
</dbReference>
<comment type="caution">
    <text evidence="13">The sequence shown here is derived from an EMBL/GenBank/DDBJ whole genome shotgun (WGS) entry which is preliminary data.</text>
</comment>
<keyword evidence="14" id="KW-1185">Reference proteome</keyword>
<evidence type="ECO:0000256" key="9">
    <source>
        <dbReference type="PROSITE-ProRule" id="PRU10040"/>
    </source>
</evidence>
<dbReference type="OrthoDB" id="2019149at2759"/>
<dbReference type="PANTHER" id="PTHR31707">
    <property type="entry name" value="PECTINESTERASE"/>
    <property type="match status" value="1"/>
</dbReference>
<evidence type="ECO:0000256" key="8">
    <source>
        <dbReference type="ARBA" id="ARBA00023085"/>
    </source>
</evidence>
<sequence length="463" mass="51571">MIPYSEILLLIRSTAKNVNIAYANALALAGEIKDSGVANEMKDCVELLDHTVDALAKSQSVIENQNGEYYGTGNRNADLKAWSGAAYVDLETCIESFEGAKNLVKDNFIINLKQIKTQVSNLLGMVHDENGHNTKFSYLQQRYHKTPISAHVVVAKDGSGDFTSIKAAVLAAPDKSKQQYVIHIKKGLYKENVEIKKNKRNLMLVGEGMDYTIISGRRNFVGGWRTYDSATLIVGADRFIAQNLTIENTAGLNLAQAVAVRTDSDLTVFYKCRIKSYQDALYVHTGRQFYRECQISGTTDFIFGEGPAVFQNCTILVRNGHPKPYNTITAHRCSNDNVTAAFSFQFCNISADTSLISSGLESTYLGRPWRPTARTVFMQSYMSDIIRPEGWIRWDDSAPLDKLYYGEYMNSGLGAILGGRVKWPGYHVMDKHQAKQFTVAKLLDGKLWLPSTGIDFTPGLEID</sequence>
<proteinExistence type="inferred from homology"/>
<evidence type="ECO:0000256" key="7">
    <source>
        <dbReference type="ARBA" id="ARBA00022801"/>
    </source>
</evidence>
<comment type="subcellular location">
    <subcellularLocation>
        <location evidence="1">Secreted</location>
        <location evidence="1">Cell wall</location>
    </subcellularLocation>
</comment>
<dbReference type="EMBL" id="JADFTS010000007">
    <property type="protein sequence ID" value="KAF9597395.1"/>
    <property type="molecule type" value="Genomic_DNA"/>
</dbReference>
<evidence type="ECO:0000256" key="6">
    <source>
        <dbReference type="ARBA" id="ARBA00022512"/>
    </source>
</evidence>
<dbReference type="SUPFAM" id="SSF101148">
    <property type="entry name" value="Plant invertase/pectin methylesterase inhibitor"/>
    <property type="match status" value="1"/>
</dbReference>
<dbReference type="Gene3D" id="2.160.20.10">
    <property type="entry name" value="Single-stranded right-handed beta-helix, Pectin lyase-like"/>
    <property type="match status" value="1"/>
</dbReference>
<dbReference type="InterPro" id="IPR006501">
    <property type="entry name" value="Pectinesterase_inhib_dom"/>
</dbReference>
<dbReference type="FunFam" id="2.160.20.10:FF:000029">
    <property type="entry name" value="Pectinesterase 4"/>
    <property type="match status" value="1"/>
</dbReference>
<comment type="similarity">
    <text evidence="4">In the C-terminal section; belongs to the pectinesterase family.</text>
</comment>
<reference evidence="13 14" key="1">
    <citation type="submission" date="2020-10" db="EMBL/GenBank/DDBJ databases">
        <title>The Coptis chinensis genome and diversification of protoberbering-type alkaloids.</title>
        <authorList>
            <person name="Wang B."/>
            <person name="Shu S."/>
            <person name="Song C."/>
            <person name="Liu Y."/>
        </authorList>
    </citation>
    <scope>NUCLEOTIDE SEQUENCE [LARGE SCALE GENOMIC DNA]</scope>
    <source>
        <strain evidence="13">HL-2020</strain>
        <tissue evidence="13">Leaf</tissue>
    </source>
</reference>
<evidence type="ECO:0000313" key="14">
    <source>
        <dbReference type="Proteomes" id="UP000631114"/>
    </source>
</evidence>
<accession>A0A835HBP0</accession>
<evidence type="ECO:0000313" key="13">
    <source>
        <dbReference type="EMBL" id="KAF9597395.1"/>
    </source>
</evidence>
<organism evidence="13 14">
    <name type="scientific">Coptis chinensis</name>
    <dbReference type="NCBI Taxonomy" id="261450"/>
    <lineage>
        <taxon>Eukaryota</taxon>
        <taxon>Viridiplantae</taxon>
        <taxon>Streptophyta</taxon>
        <taxon>Embryophyta</taxon>
        <taxon>Tracheophyta</taxon>
        <taxon>Spermatophyta</taxon>
        <taxon>Magnoliopsida</taxon>
        <taxon>Ranunculales</taxon>
        <taxon>Ranunculaceae</taxon>
        <taxon>Coptidoideae</taxon>
        <taxon>Coptis</taxon>
    </lineage>
</organism>
<feature type="domain" description="Pectinesterase inhibitor" evidence="12">
    <location>
        <begin position="10"/>
        <end position="123"/>
    </location>
</feature>
<evidence type="ECO:0000256" key="5">
    <source>
        <dbReference type="ARBA" id="ARBA00013229"/>
    </source>
</evidence>
<evidence type="ECO:0000256" key="3">
    <source>
        <dbReference type="ARBA" id="ARBA00006027"/>
    </source>
</evidence>
<dbReference type="GO" id="GO:0045490">
    <property type="term" value="P:pectin catabolic process"/>
    <property type="evidence" value="ECO:0007669"/>
    <property type="project" value="UniProtKB-UniRule"/>
</dbReference>
<comment type="similarity">
    <text evidence="3">In the N-terminal section; belongs to the PMEI family.</text>
</comment>
<dbReference type="Pfam" id="PF01095">
    <property type="entry name" value="Pectinesterase"/>
    <property type="match status" value="1"/>
</dbReference>
<dbReference type="EC" id="3.1.1.11" evidence="5 10"/>
<dbReference type="InterPro" id="IPR035513">
    <property type="entry name" value="Invertase/methylesterase_inhib"/>
</dbReference>
<dbReference type="Proteomes" id="UP000631114">
    <property type="component" value="Unassembled WGS sequence"/>
</dbReference>
<evidence type="ECO:0000256" key="2">
    <source>
        <dbReference type="ARBA" id="ARBA00005184"/>
    </source>
</evidence>
<evidence type="ECO:0000259" key="12">
    <source>
        <dbReference type="Pfam" id="PF04043"/>
    </source>
</evidence>
<dbReference type="UniPathway" id="UPA00545">
    <property type="reaction ID" value="UER00823"/>
</dbReference>
<evidence type="ECO:0000256" key="4">
    <source>
        <dbReference type="ARBA" id="ARBA00007786"/>
    </source>
</evidence>
<gene>
    <name evidence="13" type="ORF">IFM89_017741</name>
</gene>
<keyword evidence="6" id="KW-0134">Cell wall</keyword>
<dbReference type="InterPro" id="IPR012334">
    <property type="entry name" value="Pectin_lyas_fold"/>
</dbReference>
<dbReference type="InterPro" id="IPR011050">
    <property type="entry name" value="Pectin_lyase_fold/virulence"/>
</dbReference>
<keyword evidence="7 10" id="KW-0378">Hydrolase</keyword>
<protein>
    <recommendedName>
        <fullName evidence="5 10">Pectinesterase</fullName>
        <ecNumber evidence="5 10">3.1.1.11</ecNumber>
    </recommendedName>
</protein>
<evidence type="ECO:0000259" key="11">
    <source>
        <dbReference type="Pfam" id="PF01095"/>
    </source>
</evidence>
<feature type="domain" description="Pectinesterase catalytic" evidence="11">
    <location>
        <begin position="151"/>
        <end position="445"/>
    </location>
</feature>
<evidence type="ECO:0000256" key="1">
    <source>
        <dbReference type="ARBA" id="ARBA00004191"/>
    </source>
</evidence>
<keyword evidence="6" id="KW-0964">Secreted</keyword>
<dbReference type="PROSITE" id="PS00503">
    <property type="entry name" value="PECTINESTERASE_2"/>
    <property type="match status" value="1"/>
</dbReference>
<dbReference type="InterPro" id="IPR033131">
    <property type="entry name" value="Pectinesterase_Asp_AS"/>
</dbReference>
<dbReference type="GO" id="GO:0004857">
    <property type="term" value="F:enzyme inhibitor activity"/>
    <property type="evidence" value="ECO:0007669"/>
    <property type="project" value="InterPro"/>
</dbReference>
<comment type="catalytic activity">
    <reaction evidence="10">
        <text>[(1-&gt;4)-alpha-D-galacturonosyl methyl ester](n) + n H2O = [(1-&gt;4)-alpha-D-galacturonosyl](n) + n methanol + n H(+)</text>
        <dbReference type="Rhea" id="RHEA:22380"/>
        <dbReference type="Rhea" id="RHEA-COMP:14570"/>
        <dbReference type="Rhea" id="RHEA-COMP:14573"/>
        <dbReference type="ChEBI" id="CHEBI:15377"/>
        <dbReference type="ChEBI" id="CHEBI:15378"/>
        <dbReference type="ChEBI" id="CHEBI:17790"/>
        <dbReference type="ChEBI" id="CHEBI:140522"/>
        <dbReference type="ChEBI" id="CHEBI:140523"/>
        <dbReference type="EC" id="3.1.1.11"/>
    </reaction>
</comment>
<dbReference type="Pfam" id="PF04043">
    <property type="entry name" value="PMEI"/>
    <property type="match status" value="1"/>
</dbReference>